<evidence type="ECO:0000256" key="4">
    <source>
        <dbReference type="ARBA" id="ARBA00022475"/>
    </source>
</evidence>
<dbReference type="STRING" id="545694.TREPR_1374"/>
<dbReference type="CDD" id="cd03257">
    <property type="entry name" value="ABC_NikE_OppD_transporters"/>
    <property type="match status" value="1"/>
</dbReference>
<keyword evidence="10" id="KW-1185">Reference proteome</keyword>
<feature type="domain" description="ABC transporter" evidence="8">
    <location>
        <begin position="8"/>
        <end position="259"/>
    </location>
</feature>
<comment type="similarity">
    <text evidence="2">Belongs to the ABC transporter superfamily.</text>
</comment>
<gene>
    <name evidence="9" type="ordered locus">TREPR_1374</name>
</gene>
<evidence type="ECO:0000313" key="9">
    <source>
        <dbReference type="EMBL" id="AEF84395.1"/>
    </source>
</evidence>
<keyword evidence="3" id="KW-0813">Transport</keyword>
<evidence type="ECO:0000256" key="2">
    <source>
        <dbReference type="ARBA" id="ARBA00005417"/>
    </source>
</evidence>
<dbReference type="PANTHER" id="PTHR43297">
    <property type="entry name" value="OLIGOPEPTIDE TRANSPORT ATP-BINDING PROTEIN APPD"/>
    <property type="match status" value="1"/>
</dbReference>
<evidence type="ECO:0000256" key="7">
    <source>
        <dbReference type="ARBA" id="ARBA00023136"/>
    </source>
</evidence>
<dbReference type="GO" id="GO:0016887">
    <property type="term" value="F:ATP hydrolysis activity"/>
    <property type="evidence" value="ECO:0007669"/>
    <property type="project" value="InterPro"/>
</dbReference>
<name>F5YQR7_TREPZ</name>
<dbReference type="RefSeq" id="WP_015708716.1">
    <property type="nucleotide sequence ID" value="NC_015578.1"/>
</dbReference>
<dbReference type="Pfam" id="PF00005">
    <property type="entry name" value="ABC_tran"/>
    <property type="match status" value="1"/>
</dbReference>
<evidence type="ECO:0000259" key="8">
    <source>
        <dbReference type="PROSITE" id="PS50893"/>
    </source>
</evidence>
<dbReference type="Gene3D" id="3.40.50.300">
    <property type="entry name" value="P-loop containing nucleotide triphosphate hydrolases"/>
    <property type="match status" value="1"/>
</dbReference>
<dbReference type="AlphaFoldDB" id="F5YQR7"/>
<dbReference type="Proteomes" id="UP000009223">
    <property type="component" value="Chromosome"/>
</dbReference>
<dbReference type="InterPro" id="IPR003593">
    <property type="entry name" value="AAA+_ATPase"/>
</dbReference>
<dbReference type="SUPFAM" id="SSF52540">
    <property type="entry name" value="P-loop containing nucleoside triphosphate hydrolases"/>
    <property type="match status" value="1"/>
</dbReference>
<accession>F5YQR7</accession>
<dbReference type="PROSITE" id="PS00211">
    <property type="entry name" value="ABC_TRANSPORTER_1"/>
    <property type="match status" value="1"/>
</dbReference>
<reference evidence="10" key="1">
    <citation type="submission" date="2009-12" db="EMBL/GenBank/DDBJ databases">
        <title>Complete sequence of Treponema primitia strain ZAS-2.</title>
        <authorList>
            <person name="Tetu S.G."/>
            <person name="Matson E."/>
            <person name="Ren Q."/>
            <person name="Seshadri R."/>
            <person name="Elbourne L."/>
            <person name="Hassan K.A."/>
            <person name="Durkin A."/>
            <person name="Radune D."/>
            <person name="Mohamoud Y."/>
            <person name="Shay R."/>
            <person name="Jin S."/>
            <person name="Zhang X."/>
            <person name="Lucey K."/>
            <person name="Ballor N.R."/>
            <person name="Ottesen E."/>
            <person name="Rosenthal R."/>
            <person name="Allen A."/>
            <person name="Leadbetter J.R."/>
            <person name="Paulsen I.T."/>
        </authorList>
    </citation>
    <scope>NUCLEOTIDE SEQUENCE [LARGE SCALE GENOMIC DNA]</scope>
    <source>
        <strain evidence="10">ATCC BAA-887 / DSM 12427 / ZAS-2</strain>
    </source>
</reference>
<dbReference type="InterPro" id="IPR027417">
    <property type="entry name" value="P-loop_NTPase"/>
</dbReference>
<protein>
    <submittedName>
        <fullName evidence="9">Oligopeptide transport ATP-binding protein AppD</fullName>
    </submittedName>
</protein>
<dbReference type="eggNOG" id="COG0444">
    <property type="taxonomic scope" value="Bacteria"/>
</dbReference>
<dbReference type="GO" id="GO:0005886">
    <property type="term" value="C:plasma membrane"/>
    <property type="evidence" value="ECO:0007669"/>
    <property type="project" value="UniProtKB-SubCell"/>
</dbReference>
<evidence type="ECO:0000256" key="1">
    <source>
        <dbReference type="ARBA" id="ARBA00004417"/>
    </source>
</evidence>
<dbReference type="InterPro" id="IPR003439">
    <property type="entry name" value="ABC_transporter-like_ATP-bd"/>
</dbReference>
<dbReference type="GO" id="GO:0005524">
    <property type="term" value="F:ATP binding"/>
    <property type="evidence" value="ECO:0007669"/>
    <property type="project" value="UniProtKB-KW"/>
</dbReference>
<dbReference type="GO" id="GO:0015833">
    <property type="term" value="P:peptide transport"/>
    <property type="evidence" value="ECO:0007669"/>
    <property type="project" value="InterPro"/>
</dbReference>
<keyword evidence="4" id="KW-1003">Cell membrane</keyword>
<dbReference type="PANTHER" id="PTHR43297:SF2">
    <property type="entry name" value="DIPEPTIDE TRANSPORT ATP-BINDING PROTEIN DPPD"/>
    <property type="match status" value="1"/>
</dbReference>
<dbReference type="EMBL" id="CP001843">
    <property type="protein sequence ID" value="AEF84395.1"/>
    <property type="molecule type" value="Genomic_DNA"/>
</dbReference>
<dbReference type="NCBIfam" id="TIGR01727">
    <property type="entry name" value="oligo_HPY"/>
    <property type="match status" value="1"/>
</dbReference>
<organism evidence="9 10">
    <name type="scientific">Treponema primitia (strain ATCC BAA-887 / DSM 12427 / ZAS-2)</name>
    <dbReference type="NCBI Taxonomy" id="545694"/>
    <lineage>
        <taxon>Bacteria</taxon>
        <taxon>Pseudomonadati</taxon>
        <taxon>Spirochaetota</taxon>
        <taxon>Spirochaetia</taxon>
        <taxon>Spirochaetales</taxon>
        <taxon>Treponemataceae</taxon>
        <taxon>Treponema</taxon>
    </lineage>
</organism>
<keyword evidence="6 9" id="KW-0067">ATP-binding</keyword>
<dbReference type="FunFam" id="3.40.50.300:FF:000016">
    <property type="entry name" value="Oligopeptide ABC transporter ATP-binding component"/>
    <property type="match status" value="1"/>
</dbReference>
<dbReference type="InterPro" id="IPR013563">
    <property type="entry name" value="Oligopep_ABC_C"/>
</dbReference>
<evidence type="ECO:0000313" key="10">
    <source>
        <dbReference type="Proteomes" id="UP000009223"/>
    </source>
</evidence>
<dbReference type="InterPro" id="IPR017871">
    <property type="entry name" value="ABC_transporter-like_CS"/>
</dbReference>
<dbReference type="InterPro" id="IPR050388">
    <property type="entry name" value="ABC_Ni/Peptide_Import"/>
</dbReference>
<dbReference type="Pfam" id="PF08352">
    <property type="entry name" value="oligo_HPY"/>
    <property type="match status" value="1"/>
</dbReference>
<evidence type="ECO:0000256" key="6">
    <source>
        <dbReference type="ARBA" id="ARBA00022840"/>
    </source>
</evidence>
<reference evidence="9 10" key="2">
    <citation type="journal article" date="2011" name="ISME J.">
        <title>RNA-seq reveals cooperative metabolic interactions between two termite-gut spirochete species in co-culture.</title>
        <authorList>
            <person name="Rosenthal A.Z."/>
            <person name="Matson E.G."/>
            <person name="Eldar A."/>
            <person name="Leadbetter J.R."/>
        </authorList>
    </citation>
    <scope>NUCLEOTIDE SEQUENCE [LARGE SCALE GENOMIC DNA]</scope>
    <source>
        <strain evidence="10">ATCC BAA-887 / DSM 12427 / ZAS-2</strain>
    </source>
</reference>
<keyword evidence="5" id="KW-0547">Nucleotide-binding</keyword>
<dbReference type="OrthoDB" id="337094at2"/>
<sequence length="331" mass="36977">MSEPQNLLDVTGLKTYFYIGDSVIKSVDDVSFSLQKGKTLGIVGESGCGKSVTSLSILRLVEGPAGRIVGGTVCFHGTDLLEKTEKEMENIRGGKIAMVFQEPMTSLNPVYTIGNQLIEAIRLHNRVSRQKARKQALEMLELVKIPLPEKRIDEYPHELSGGMRQRVMIAMALCCKPDLLICDEPTTALDVTIQAQILELIRELQKETETAVMMITHDLGVIAEIADDVMVMYAGKIVEYSDADTLFENPRHPYTIGLLECIPRVDRDQEALRVIPGMVPSHEDMPRGCAFSPRCGHARDICRQQMPDLIHKDGYQVRCFKYGDQWEGAEP</sequence>
<dbReference type="KEGG" id="tpi:TREPR_1374"/>
<evidence type="ECO:0000256" key="3">
    <source>
        <dbReference type="ARBA" id="ARBA00022448"/>
    </source>
</evidence>
<proteinExistence type="inferred from homology"/>
<evidence type="ECO:0000256" key="5">
    <source>
        <dbReference type="ARBA" id="ARBA00022741"/>
    </source>
</evidence>
<dbReference type="HOGENOM" id="CLU_000604_1_23_12"/>
<comment type="subcellular location">
    <subcellularLocation>
        <location evidence="1">Cell inner membrane</location>
        <topology evidence="1">Peripheral membrane protein</topology>
    </subcellularLocation>
</comment>
<dbReference type="SMART" id="SM00382">
    <property type="entry name" value="AAA"/>
    <property type="match status" value="1"/>
</dbReference>
<keyword evidence="7" id="KW-0472">Membrane</keyword>
<dbReference type="PROSITE" id="PS50893">
    <property type="entry name" value="ABC_TRANSPORTER_2"/>
    <property type="match status" value="1"/>
</dbReference>